<protein>
    <submittedName>
        <fullName evidence="4">DUF3955 domain-containing protein</fullName>
    </submittedName>
</protein>
<feature type="compositionally biased region" description="Basic and acidic residues" evidence="1">
    <location>
        <begin position="87"/>
        <end position="98"/>
    </location>
</feature>
<dbReference type="InterPro" id="IPR025016">
    <property type="entry name" value="DUF3955"/>
</dbReference>
<evidence type="ECO:0000313" key="5">
    <source>
        <dbReference type="Proteomes" id="UP001597373"/>
    </source>
</evidence>
<evidence type="ECO:0000256" key="1">
    <source>
        <dbReference type="SAM" id="MobiDB-lite"/>
    </source>
</evidence>
<proteinExistence type="predicted"/>
<keyword evidence="2" id="KW-0812">Transmembrane</keyword>
<evidence type="ECO:0000313" key="4">
    <source>
        <dbReference type="EMBL" id="MFD2260230.1"/>
    </source>
</evidence>
<name>A0ABW5DLQ4_9HYPH</name>
<accession>A0ABW5DLQ4</accession>
<feature type="transmembrane region" description="Helical" evidence="2">
    <location>
        <begin position="44"/>
        <end position="71"/>
    </location>
</feature>
<gene>
    <name evidence="4" type="ORF">ACFSMZ_10705</name>
</gene>
<dbReference type="EMBL" id="JBHUIR010000038">
    <property type="protein sequence ID" value="MFD2260230.1"/>
    <property type="molecule type" value="Genomic_DNA"/>
</dbReference>
<dbReference type="Proteomes" id="UP001597373">
    <property type="component" value="Unassembled WGS sequence"/>
</dbReference>
<keyword evidence="5" id="KW-1185">Reference proteome</keyword>
<evidence type="ECO:0000259" key="3">
    <source>
        <dbReference type="Pfam" id="PF13127"/>
    </source>
</evidence>
<keyword evidence="2" id="KW-0472">Membrane</keyword>
<feature type="transmembrane region" description="Helical" evidence="2">
    <location>
        <begin position="12"/>
        <end position="29"/>
    </location>
</feature>
<keyword evidence="2" id="KW-1133">Transmembrane helix</keyword>
<reference evidence="5" key="1">
    <citation type="journal article" date="2019" name="Int. J. Syst. Evol. Microbiol.">
        <title>The Global Catalogue of Microorganisms (GCM) 10K type strain sequencing project: providing services to taxonomists for standard genome sequencing and annotation.</title>
        <authorList>
            <consortium name="The Broad Institute Genomics Platform"/>
            <consortium name="The Broad Institute Genome Sequencing Center for Infectious Disease"/>
            <person name="Wu L."/>
            <person name="Ma J."/>
        </authorList>
    </citation>
    <scope>NUCLEOTIDE SEQUENCE [LARGE SCALE GENOMIC DNA]</scope>
    <source>
        <strain evidence="5">KCTC 23707</strain>
    </source>
</reference>
<feature type="domain" description="DUF3955" evidence="3">
    <location>
        <begin position="14"/>
        <end position="63"/>
    </location>
</feature>
<organism evidence="4 5">
    <name type="scientific">Chelativorans composti</name>
    <dbReference type="NCBI Taxonomy" id="768533"/>
    <lineage>
        <taxon>Bacteria</taxon>
        <taxon>Pseudomonadati</taxon>
        <taxon>Pseudomonadota</taxon>
        <taxon>Alphaproteobacteria</taxon>
        <taxon>Hyphomicrobiales</taxon>
        <taxon>Phyllobacteriaceae</taxon>
        <taxon>Chelativorans</taxon>
    </lineage>
</organism>
<sequence length="98" mass="10715">MRVRIRNTGDWISSVFFAAMGLIFLRIHANNSWVDASGELQEPYFFLVIPALLLVSIGLVGLSANGIVAVVRAVHRRTPPGGGENELNGRGDRGRQSR</sequence>
<dbReference type="Pfam" id="PF13127">
    <property type="entry name" value="DUF3955"/>
    <property type="match status" value="1"/>
</dbReference>
<dbReference type="RefSeq" id="WP_378188518.1">
    <property type="nucleotide sequence ID" value="NZ_BAABGS010000021.1"/>
</dbReference>
<evidence type="ECO:0000256" key="2">
    <source>
        <dbReference type="SAM" id="Phobius"/>
    </source>
</evidence>
<comment type="caution">
    <text evidence="4">The sequence shown here is derived from an EMBL/GenBank/DDBJ whole genome shotgun (WGS) entry which is preliminary data.</text>
</comment>
<feature type="region of interest" description="Disordered" evidence="1">
    <location>
        <begin position="77"/>
        <end position="98"/>
    </location>
</feature>